<keyword evidence="1" id="KW-1133">Transmembrane helix</keyword>
<evidence type="ECO:0000313" key="3">
    <source>
        <dbReference type="Proteomes" id="UP000002280"/>
    </source>
</evidence>
<reference evidence="2" key="3">
    <citation type="submission" date="2025-09" db="UniProtKB">
        <authorList>
            <consortium name="Ensembl"/>
        </authorList>
    </citation>
    <scope>IDENTIFICATION</scope>
</reference>
<accession>A0A5F8GAF1</accession>
<dbReference type="InParanoid" id="A0A5F8GAF1"/>
<evidence type="ECO:0000256" key="1">
    <source>
        <dbReference type="SAM" id="Phobius"/>
    </source>
</evidence>
<proteinExistence type="predicted"/>
<evidence type="ECO:0000313" key="2">
    <source>
        <dbReference type="Ensembl" id="ENSMODP00000044475.1"/>
    </source>
</evidence>
<dbReference type="STRING" id="13616.ENSMODP00000044475"/>
<dbReference type="Ensembl" id="ENSMODT00000088294.1">
    <property type="protein sequence ID" value="ENSMODP00000044475.1"/>
    <property type="gene ID" value="ENSMODG00000047973.1"/>
</dbReference>
<name>A0A5F8GAF1_MONDO</name>
<keyword evidence="3" id="KW-1185">Reference proteome</keyword>
<keyword evidence="1" id="KW-0472">Membrane</keyword>
<dbReference type="Proteomes" id="UP000002280">
    <property type="component" value="Chromosome 4"/>
</dbReference>
<reference evidence="2 3" key="1">
    <citation type="journal article" date="2007" name="Nature">
        <title>Genome of the marsupial Monodelphis domestica reveals innovation in non-coding sequences.</title>
        <authorList>
            <person name="Mikkelsen T.S."/>
            <person name="Wakefield M.J."/>
            <person name="Aken B."/>
            <person name="Amemiya C.T."/>
            <person name="Chang J.L."/>
            <person name="Duke S."/>
            <person name="Garber M."/>
            <person name="Gentles A.J."/>
            <person name="Goodstadt L."/>
            <person name="Heger A."/>
            <person name="Jurka J."/>
            <person name="Kamal M."/>
            <person name="Mauceli E."/>
            <person name="Searle S.M."/>
            <person name="Sharpe T."/>
            <person name="Baker M.L."/>
            <person name="Batzer M.A."/>
            <person name="Benos P.V."/>
            <person name="Belov K."/>
            <person name="Clamp M."/>
            <person name="Cook A."/>
            <person name="Cuff J."/>
            <person name="Das R."/>
            <person name="Davidow L."/>
            <person name="Deakin J.E."/>
            <person name="Fazzari M.J."/>
            <person name="Glass J.L."/>
            <person name="Grabherr M."/>
            <person name="Greally J.M."/>
            <person name="Gu W."/>
            <person name="Hore T.A."/>
            <person name="Huttley G.A."/>
            <person name="Kleber M."/>
            <person name="Jirtle R.L."/>
            <person name="Koina E."/>
            <person name="Lee J.T."/>
            <person name="Mahony S."/>
            <person name="Marra M.A."/>
            <person name="Miller R.D."/>
            <person name="Nicholls R.D."/>
            <person name="Oda M."/>
            <person name="Papenfuss A.T."/>
            <person name="Parra Z.E."/>
            <person name="Pollock D.D."/>
            <person name="Ray D.A."/>
            <person name="Schein J.E."/>
            <person name="Speed T.P."/>
            <person name="Thompson K."/>
            <person name="VandeBerg J.L."/>
            <person name="Wade C.M."/>
            <person name="Walker J.A."/>
            <person name="Waters P.D."/>
            <person name="Webber C."/>
            <person name="Weidman J.R."/>
            <person name="Xie X."/>
            <person name="Zody M.C."/>
            <person name="Baldwin J."/>
            <person name="Abdouelleil A."/>
            <person name="Abdulkadir J."/>
            <person name="Abebe A."/>
            <person name="Abera B."/>
            <person name="Abreu J."/>
            <person name="Acer S.C."/>
            <person name="Aftuck L."/>
            <person name="Alexander A."/>
            <person name="An P."/>
            <person name="Anderson E."/>
            <person name="Anderson S."/>
            <person name="Arachi H."/>
            <person name="Azer M."/>
            <person name="Bachantsang P."/>
            <person name="Barry A."/>
            <person name="Bayul T."/>
            <person name="Berlin A."/>
            <person name="Bessette D."/>
            <person name="Bloom T."/>
            <person name="Bloom T."/>
            <person name="Boguslavskiy L."/>
            <person name="Bonnet C."/>
            <person name="Boukhgalter B."/>
            <person name="Bourzgui I."/>
            <person name="Brown A."/>
            <person name="Cahill P."/>
            <person name="Channer S."/>
            <person name="Cheshatsang Y."/>
            <person name="Chuda L."/>
            <person name="Citroen M."/>
            <person name="Collymore A."/>
            <person name="Cooke P."/>
            <person name="Costello M."/>
            <person name="D'Aco K."/>
            <person name="Daza R."/>
            <person name="De Haan G."/>
            <person name="DeGray S."/>
            <person name="DeMaso C."/>
            <person name="Dhargay N."/>
            <person name="Dooley K."/>
            <person name="Dooley E."/>
            <person name="Doricent M."/>
            <person name="Dorje P."/>
            <person name="Dorjee K."/>
            <person name="Dupes A."/>
            <person name="Elong R."/>
            <person name="Falk J."/>
            <person name="Farina A."/>
            <person name="Faro S."/>
            <person name="Ferguson D."/>
            <person name="Fisher S."/>
            <person name="Foley C.D."/>
            <person name="Franke A."/>
            <person name="Friedrich D."/>
            <person name="Gadbois L."/>
            <person name="Gearin G."/>
            <person name="Gearin C.R."/>
            <person name="Giannoukos G."/>
            <person name="Goode T."/>
            <person name="Graham J."/>
            <person name="Grandbois E."/>
            <person name="Grewal S."/>
            <person name="Gyaltsen K."/>
            <person name="Hafez N."/>
            <person name="Hagos B."/>
            <person name="Hall J."/>
            <person name="Henson C."/>
            <person name="Hollinger A."/>
            <person name="Honan T."/>
            <person name="Huard M.D."/>
            <person name="Hughes L."/>
            <person name="Hurhula B."/>
            <person name="Husby M.E."/>
            <person name="Kamat A."/>
            <person name="Kanga B."/>
            <person name="Kashin S."/>
            <person name="Khazanovich D."/>
            <person name="Kisner P."/>
            <person name="Lance K."/>
            <person name="Lara M."/>
            <person name="Lee W."/>
            <person name="Lennon N."/>
            <person name="Letendre F."/>
            <person name="LeVine R."/>
            <person name="Lipovsky A."/>
            <person name="Liu X."/>
            <person name="Liu J."/>
            <person name="Liu S."/>
            <person name="Lokyitsang T."/>
            <person name="Lokyitsang Y."/>
            <person name="Lubonja R."/>
            <person name="Lui A."/>
            <person name="MacDonald P."/>
            <person name="Magnisalis V."/>
            <person name="Maru K."/>
            <person name="Matthews C."/>
            <person name="McCusker W."/>
            <person name="McDonough S."/>
            <person name="Mehta T."/>
            <person name="Meldrim J."/>
            <person name="Meneus L."/>
            <person name="Mihai O."/>
            <person name="Mihalev A."/>
            <person name="Mihova T."/>
            <person name="Mittelman R."/>
            <person name="Mlenga V."/>
            <person name="Montmayeur A."/>
            <person name="Mulrain L."/>
            <person name="Navidi A."/>
            <person name="Naylor J."/>
            <person name="Negash T."/>
            <person name="Nguyen T."/>
            <person name="Nguyen N."/>
            <person name="Nicol R."/>
            <person name="Norbu C."/>
            <person name="Norbu N."/>
            <person name="Novod N."/>
            <person name="O'Neill B."/>
            <person name="Osman S."/>
            <person name="Markiewicz E."/>
            <person name="Oyono O.L."/>
            <person name="Patti C."/>
            <person name="Phunkhang P."/>
            <person name="Pierre F."/>
            <person name="Priest M."/>
            <person name="Raghuraman S."/>
            <person name="Rege F."/>
            <person name="Reyes R."/>
            <person name="Rise C."/>
            <person name="Rogov P."/>
            <person name="Ross K."/>
            <person name="Ryan E."/>
            <person name="Settipalli S."/>
            <person name="Shea T."/>
            <person name="Sherpa N."/>
            <person name="Shi L."/>
            <person name="Shih D."/>
            <person name="Sparrow T."/>
            <person name="Spaulding J."/>
            <person name="Stalker J."/>
            <person name="Stange-Thomann N."/>
            <person name="Stavropoulos S."/>
            <person name="Stone C."/>
            <person name="Strader C."/>
            <person name="Tesfaye S."/>
            <person name="Thomson T."/>
            <person name="Thoulutsang Y."/>
            <person name="Thoulutsang D."/>
            <person name="Topham K."/>
            <person name="Topping I."/>
            <person name="Tsamla T."/>
            <person name="Vassiliev H."/>
            <person name="Vo A."/>
            <person name="Wangchuk T."/>
            <person name="Wangdi T."/>
            <person name="Weiand M."/>
            <person name="Wilkinson J."/>
            <person name="Wilson A."/>
            <person name="Yadav S."/>
            <person name="Young G."/>
            <person name="Yu Q."/>
            <person name="Zembek L."/>
            <person name="Zhong D."/>
            <person name="Zimmer A."/>
            <person name="Zwirko Z."/>
            <person name="Jaffe D.B."/>
            <person name="Alvarez P."/>
            <person name="Brockman W."/>
            <person name="Butler J."/>
            <person name="Chin C."/>
            <person name="Gnerre S."/>
            <person name="MacCallum I."/>
            <person name="Graves J.A."/>
            <person name="Ponting C.P."/>
            <person name="Breen M."/>
            <person name="Samollow P.B."/>
            <person name="Lander E.S."/>
            <person name="Lindblad-Toh K."/>
        </authorList>
    </citation>
    <scope>NUCLEOTIDE SEQUENCE [LARGE SCALE GENOMIC DNA]</scope>
</reference>
<reference evidence="2" key="2">
    <citation type="submission" date="2025-08" db="UniProtKB">
        <authorList>
            <consortium name="Ensembl"/>
        </authorList>
    </citation>
    <scope>IDENTIFICATION</scope>
</reference>
<dbReference type="Bgee" id="ENSMODG00000047973">
    <property type="expression patterns" value="Expressed in kidney and 1 other cell type or tissue"/>
</dbReference>
<keyword evidence="1" id="KW-0812">Transmembrane</keyword>
<protein>
    <submittedName>
        <fullName evidence="2">Uncharacterized protein</fullName>
    </submittedName>
</protein>
<organism evidence="2 3">
    <name type="scientific">Monodelphis domestica</name>
    <name type="common">Gray short-tailed opossum</name>
    <dbReference type="NCBI Taxonomy" id="13616"/>
    <lineage>
        <taxon>Eukaryota</taxon>
        <taxon>Metazoa</taxon>
        <taxon>Chordata</taxon>
        <taxon>Craniata</taxon>
        <taxon>Vertebrata</taxon>
        <taxon>Euteleostomi</taxon>
        <taxon>Mammalia</taxon>
        <taxon>Metatheria</taxon>
        <taxon>Didelphimorphia</taxon>
        <taxon>Didelphidae</taxon>
        <taxon>Monodelphis</taxon>
    </lineage>
</organism>
<dbReference type="AlphaFoldDB" id="A0A5F8GAF1"/>
<sequence length="88" mass="10262">HAVPKRQGLNIRSNYIIYINNMNSKIKNEPKRSLYIPFSQFNLVVAILSLIKTMKMRREVFVIFLNWKTLIATEALISQTGFLIVSYT</sequence>
<feature type="transmembrane region" description="Helical" evidence="1">
    <location>
        <begin position="34"/>
        <end position="51"/>
    </location>
</feature>